<reference evidence="3 4" key="1">
    <citation type="submission" date="2018-07" db="EMBL/GenBank/DDBJ databases">
        <title>Arthrobacter sp. nov., isolated from raw cow's milk with high bacterial count.</title>
        <authorList>
            <person name="Hahne J."/>
            <person name="Isele D."/>
            <person name="Lipski A."/>
        </authorList>
    </citation>
    <scope>NUCLEOTIDE SEQUENCE [LARGE SCALE GENOMIC DNA]</scope>
    <source>
        <strain evidence="3 4">JZ R-183</strain>
    </source>
</reference>
<dbReference type="SUPFAM" id="SSF51905">
    <property type="entry name" value="FAD/NAD(P)-binding domain"/>
    <property type="match status" value="1"/>
</dbReference>
<dbReference type="InterPro" id="IPR038732">
    <property type="entry name" value="HpyO/CreE_NAD-binding"/>
</dbReference>
<comment type="caution">
    <text evidence="3">The sequence shown here is derived from an EMBL/GenBank/DDBJ whole genome shotgun (WGS) entry which is preliminary data.</text>
</comment>
<accession>A0A496PN02</accession>
<dbReference type="EMBL" id="QQXL01000001">
    <property type="protein sequence ID" value="RKW71836.1"/>
    <property type="molecule type" value="Genomic_DNA"/>
</dbReference>
<dbReference type="PANTHER" id="PTHR40254:SF1">
    <property type="entry name" value="BLR0577 PROTEIN"/>
    <property type="match status" value="1"/>
</dbReference>
<evidence type="ECO:0000256" key="1">
    <source>
        <dbReference type="SAM" id="MobiDB-lite"/>
    </source>
</evidence>
<evidence type="ECO:0000259" key="2">
    <source>
        <dbReference type="Pfam" id="PF13454"/>
    </source>
</evidence>
<feature type="domain" description="FAD-dependent urate hydroxylase HpyO/Asp monooxygenase CreE-like FAD/NAD(P)-binding" evidence="2">
    <location>
        <begin position="49"/>
        <end position="237"/>
    </location>
</feature>
<dbReference type="PANTHER" id="PTHR40254">
    <property type="entry name" value="BLR0577 PROTEIN"/>
    <property type="match status" value="1"/>
</dbReference>
<dbReference type="Pfam" id="PF13454">
    <property type="entry name" value="NAD_binding_9"/>
    <property type="match status" value="1"/>
</dbReference>
<gene>
    <name evidence="3" type="ORF">DWQ67_03125</name>
</gene>
<proteinExistence type="predicted"/>
<dbReference type="InterPro" id="IPR036188">
    <property type="entry name" value="FAD/NAD-bd_sf"/>
</dbReference>
<dbReference type="InterPro" id="IPR052189">
    <property type="entry name" value="L-asp_N-monooxygenase_NS-form"/>
</dbReference>
<feature type="compositionally biased region" description="Basic and acidic residues" evidence="1">
    <location>
        <begin position="1"/>
        <end position="11"/>
    </location>
</feature>
<sequence>MRHPPAPEHDQAMVNPTPTQQPLGGREDAWSVTAPQASSPSGRHPHTIALIGAGPRALMLIERLTAHHAGAAHGRPSRRAPLELHLIDPHPAGAGRIWRSEQSPLLRLNSTAADVTVFPDASCELGAPAFTGPSLAQWAKDVRNGWITLAVAPDATTAREVDRLQPTDFPSRRLHSLYLSWAFERVLKRAADFGIAIRTHQDTVERVVTAGDRGPEVVHLASGGVLTADAVVYLVGHTDAAPSEESAQLAQASRELGLLYFPPAYTADVDHSALAPGQDVLVRGLGLASIDLMVLLTEGRGGRFEALPGQENLPEEHQGLRYVPSGREPRLLFGSRRGVPYRSKSMQTLGHAPAPLEVFTRERVLAAADAVASGTVASGTGADGSDSGSNSVDPWDFERDAWPLIATELHLTHYRELFAHHAERTRGGWEATRDVIVGTPWDSAALRGHLLAAVPLDVDRFHVAHWDRPLTGLATATRAEVDSLLSAHLRTDLRQHVDQAHTPTLAVWHALLQIHVLLAESPRALWTQRSLEHSIPVVWQSFFSYLASGPPPVRLRQLLALVEAGTVGFVGPDLSVELTRDAKGRPAFRAHSPAVAEPVTASALVDAWLPATNPLTTTNPALADLAQAAGVVGRRIVVEARTGRVLRPEGTPLDARWALGAATSTPDAGAFSRPGVNALPFRSTDRAAGAIFSWLTAASRPTPHLVPSLSTEIS</sequence>
<evidence type="ECO:0000313" key="4">
    <source>
        <dbReference type="Proteomes" id="UP000273119"/>
    </source>
</evidence>
<evidence type="ECO:0000313" key="3">
    <source>
        <dbReference type="EMBL" id="RKW71836.1"/>
    </source>
</evidence>
<keyword evidence="4" id="KW-1185">Reference proteome</keyword>
<organism evidence="3 4">
    <name type="scientific">Galactobacter caseinivorans</name>
    <dbReference type="NCBI Taxonomy" id="2676123"/>
    <lineage>
        <taxon>Bacteria</taxon>
        <taxon>Bacillati</taxon>
        <taxon>Actinomycetota</taxon>
        <taxon>Actinomycetes</taxon>
        <taxon>Micrococcales</taxon>
        <taxon>Micrococcaceae</taxon>
        <taxon>Galactobacter</taxon>
    </lineage>
</organism>
<dbReference type="AlphaFoldDB" id="A0A496PN02"/>
<dbReference type="Proteomes" id="UP000273119">
    <property type="component" value="Unassembled WGS sequence"/>
</dbReference>
<name>A0A496PN02_9MICC</name>
<feature type="region of interest" description="Disordered" evidence="1">
    <location>
        <begin position="1"/>
        <end position="45"/>
    </location>
</feature>
<protein>
    <submittedName>
        <fullName evidence="3">Adenylate cyclase</fullName>
    </submittedName>
</protein>